<gene>
    <name evidence="1" type="ORF">HRQ87_03185</name>
</gene>
<sequence length="159" mass="16985">MLSSRRAFITGAFAILAGCGFAPVYGPDGRGAKLRGQIEFFEPGDRNAFALVSQLENRLGRTESPVYQLSVSIALSTDGLAVTSDQATTRFNVIGTARYALRDLDDKLLTDGTVKSFTGYSTTGTTVATQAAERDAYDRLMTALADQIVTRLIAASDGF</sequence>
<name>A0ABX2IU36_9RHOB</name>
<reference evidence="1 2" key="1">
    <citation type="submission" date="2020-06" db="EMBL/GenBank/DDBJ databases">
        <title>Sulfitobacter algicola sp. nov., isolated from green algae.</title>
        <authorList>
            <person name="Wang C."/>
        </authorList>
    </citation>
    <scope>NUCLEOTIDE SEQUENCE [LARGE SCALE GENOMIC DNA]</scope>
    <source>
        <strain evidence="1 2">1151</strain>
    </source>
</reference>
<dbReference type="RefSeq" id="WP_174135119.1">
    <property type="nucleotide sequence ID" value="NZ_JABUFE010000001.1"/>
</dbReference>
<dbReference type="PROSITE" id="PS51257">
    <property type="entry name" value="PROKAR_LIPOPROTEIN"/>
    <property type="match status" value="1"/>
</dbReference>
<dbReference type="EMBL" id="JABUFE010000001">
    <property type="protein sequence ID" value="NSX53796.1"/>
    <property type="molecule type" value="Genomic_DNA"/>
</dbReference>
<proteinExistence type="predicted"/>
<accession>A0ABX2IU36</accession>
<comment type="caution">
    <text evidence="1">The sequence shown here is derived from an EMBL/GenBank/DDBJ whole genome shotgun (WGS) entry which is preliminary data.</text>
</comment>
<dbReference type="Gene3D" id="3.30.160.150">
    <property type="entry name" value="Lipoprotein like domain"/>
    <property type="match status" value="1"/>
</dbReference>
<evidence type="ECO:0008006" key="3">
    <source>
        <dbReference type="Google" id="ProtNLM"/>
    </source>
</evidence>
<dbReference type="Pfam" id="PF04390">
    <property type="entry name" value="LptE"/>
    <property type="match status" value="1"/>
</dbReference>
<protein>
    <recommendedName>
        <fullName evidence="3">LPS-assembly lipoprotein</fullName>
    </recommendedName>
</protein>
<dbReference type="InterPro" id="IPR007485">
    <property type="entry name" value="LPS_assembly_LptE"/>
</dbReference>
<organism evidence="1 2">
    <name type="scientific">Parasulfitobacter algicola</name>
    <dbReference type="NCBI Taxonomy" id="2614809"/>
    <lineage>
        <taxon>Bacteria</taxon>
        <taxon>Pseudomonadati</taxon>
        <taxon>Pseudomonadota</taxon>
        <taxon>Alphaproteobacteria</taxon>
        <taxon>Rhodobacterales</taxon>
        <taxon>Roseobacteraceae</taxon>
        <taxon>Parasulfitobacter</taxon>
    </lineage>
</organism>
<evidence type="ECO:0000313" key="1">
    <source>
        <dbReference type="EMBL" id="NSX53796.1"/>
    </source>
</evidence>
<evidence type="ECO:0000313" key="2">
    <source>
        <dbReference type="Proteomes" id="UP000777935"/>
    </source>
</evidence>
<dbReference type="Proteomes" id="UP000777935">
    <property type="component" value="Unassembled WGS sequence"/>
</dbReference>
<keyword evidence="2" id="KW-1185">Reference proteome</keyword>